<keyword evidence="1" id="KW-0547">Nucleotide-binding</keyword>
<reference evidence="1 2" key="1">
    <citation type="submission" date="2023-03" db="EMBL/GenBank/DDBJ databases">
        <title>Draft assemblies of triclosan tolerant bacteria isolated from returned activated sludge.</title>
        <authorList>
            <person name="Van Hamelsveld S."/>
        </authorList>
    </citation>
    <scope>NUCLEOTIDE SEQUENCE [LARGE SCALE GENOMIC DNA]</scope>
    <source>
        <strain evidence="1 2">GW210010_S58</strain>
    </source>
</reference>
<keyword evidence="1" id="KW-0067">ATP-binding</keyword>
<organism evidence="1 2">
    <name type="scientific">Cupriavidus basilensis</name>
    <dbReference type="NCBI Taxonomy" id="68895"/>
    <lineage>
        <taxon>Bacteria</taxon>
        <taxon>Pseudomonadati</taxon>
        <taxon>Pseudomonadota</taxon>
        <taxon>Betaproteobacteria</taxon>
        <taxon>Burkholderiales</taxon>
        <taxon>Burkholderiaceae</taxon>
        <taxon>Cupriavidus</taxon>
    </lineage>
</organism>
<evidence type="ECO:0000313" key="1">
    <source>
        <dbReference type="EMBL" id="MDF3831958.1"/>
    </source>
</evidence>
<keyword evidence="2" id="KW-1185">Reference proteome</keyword>
<accession>A0ABT6AHT1</accession>
<name>A0ABT6AHT1_9BURK</name>
<dbReference type="SUPFAM" id="SSF55874">
    <property type="entry name" value="ATPase domain of HSP90 chaperone/DNA topoisomerase II/histidine kinase"/>
    <property type="match status" value="1"/>
</dbReference>
<protein>
    <submittedName>
        <fullName evidence="1">ATP-binding protein</fullName>
    </submittedName>
</protein>
<dbReference type="EMBL" id="JARJLM010000050">
    <property type="protein sequence ID" value="MDF3831958.1"/>
    <property type="molecule type" value="Genomic_DNA"/>
</dbReference>
<comment type="caution">
    <text evidence="1">The sequence shown here is derived from an EMBL/GenBank/DDBJ whole genome shotgun (WGS) entry which is preliminary data.</text>
</comment>
<evidence type="ECO:0000313" key="2">
    <source>
        <dbReference type="Proteomes" id="UP001216674"/>
    </source>
</evidence>
<dbReference type="Proteomes" id="UP001216674">
    <property type="component" value="Unassembled WGS sequence"/>
</dbReference>
<dbReference type="GO" id="GO:0005524">
    <property type="term" value="F:ATP binding"/>
    <property type="evidence" value="ECO:0007669"/>
    <property type="project" value="UniProtKB-KW"/>
</dbReference>
<dbReference type="Pfam" id="PF13589">
    <property type="entry name" value="HATPase_c_3"/>
    <property type="match status" value="1"/>
</dbReference>
<dbReference type="InterPro" id="IPR036890">
    <property type="entry name" value="HATPase_C_sf"/>
</dbReference>
<proteinExistence type="predicted"/>
<dbReference type="Gene3D" id="3.30.565.10">
    <property type="entry name" value="Histidine kinase-like ATPase, C-terminal domain"/>
    <property type="match status" value="1"/>
</dbReference>
<sequence length="537" mass="59693">MQIQVRINEDGALRNQRHAFTNRFTLVSELLQNARRAGAARIEIFHDAEAQRLCVHDDGRGIDDFQKLLSFHESGWDGGVVAQEHPFGVGFFKCLYAASRCIVASGGRRVDIDTAAALNKALVEVEPCAESVAGTRVELLGVDLPDLAQRIESLCSGFPVCVVFNGKVLLRRFAEANLATMPSTIGTVHLHGTRDGKATHDTMVFLQGFCVMRPTYCPDDKVNIVHLDPGQFMARLPDRDQLIDEDVQKKRIDAELKACWRRTLEIAKTRLPAERFVEIYYGALRAWGHHDLLNDLDVLPTELFDAIVGYPIQDDSVTREYVEEVAAAPTRQAIETGEISLVSLDWQNEDNAARWMLARAKGFLLFDWLGIHASHWAATRVRHLDVEPVRVEAITVQLRVEFEGRWVWPTVILCEAVRIRVGNDDVEITDAGVYHDGVLYIPPGETSGEPVRQASSFVDENEQFLQGDLDADRDALADLVRRLRCTDAVQTLDALLCELRLGKYPLLHGKTFEVTVGTGGMPGHTVTLIEGGGHAGS</sequence>
<gene>
    <name evidence="1" type="ORF">P3W85_03160</name>
</gene>
<dbReference type="RefSeq" id="WP_276263690.1">
    <property type="nucleotide sequence ID" value="NZ_JARJLM010000050.1"/>
</dbReference>